<name>A0A9W6XLD3_9STRA</name>
<protein>
    <recommendedName>
        <fullName evidence="5">RxLR effector protein</fullName>
    </recommendedName>
</protein>
<evidence type="ECO:0000256" key="2">
    <source>
        <dbReference type="ARBA" id="ARBA00010400"/>
    </source>
</evidence>
<comment type="caution">
    <text evidence="6">The sequence shown here is derived from an EMBL/GenBank/DDBJ whole genome shotgun (WGS) entry which is preliminary data.</text>
</comment>
<comment type="domain">
    <text evidence="5">The RxLR-dEER motif acts to carry the protein into the host cell cytoplasm through binding to cell surface phosphatidylinositol-3-phosphate.</text>
</comment>
<dbReference type="EMBL" id="BSXT01001291">
    <property type="protein sequence ID" value="GMF40896.1"/>
    <property type="molecule type" value="Genomic_DNA"/>
</dbReference>
<dbReference type="Pfam" id="PF16810">
    <property type="entry name" value="RXLR"/>
    <property type="match status" value="1"/>
</dbReference>
<keyword evidence="7" id="KW-1185">Reference proteome</keyword>
<dbReference type="AlphaFoldDB" id="A0A9W6XLD3"/>
<evidence type="ECO:0000256" key="1">
    <source>
        <dbReference type="ARBA" id="ARBA00004613"/>
    </source>
</evidence>
<comment type="subcellular location">
    <subcellularLocation>
        <location evidence="1 5">Secreted</location>
    </subcellularLocation>
</comment>
<feature type="chain" id="PRO_5045000734" description="RxLR effector protein" evidence="5">
    <location>
        <begin position="24"/>
        <end position="164"/>
    </location>
</feature>
<sequence>MRAFTCLVVFTASFILAVSSATARSHPIGAVLVSSKSNQQRFLRSHNTAHSDNEERATKDAVTKLSTRFSQLKSKLQASKLWESMKSLTDKELRAERLYLSGASHAKLYENKVDPDLIYRRLDIHTIAKWYNYDLVALMGDPKYSKWARYFDYWVDRNSGKIAK</sequence>
<comment type="similarity">
    <text evidence="2 5">Belongs to the RxLR effector family.</text>
</comment>
<feature type="signal peptide" evidence="5">
    <location>
        <begin position="1"/>
        <end position="23"/>
    </location>
</feature>
<comment type="function">
    <text evidence="5">Effector that suppresses plant defense responses during pathogen infection.</text>
</comment>
<evidence type="ECO:0000256" key="4">
    <source>
        <dbReference type="ARBA" id="ARBA00022729"/>
    </source>
</evidence>
<evidence type="ECO:0000256" key="5">
    <source>
        <dbReference type="RuleBase" id="RU367124"/>
    </source>
</evidence>
<proteinExistence type="inferred from homology"/>
<keyword evidence="4 5" id="KW-0732">Signal</keyword>
<evidence type="ECO:0000313" key="6">
    <source>
        <dbReference type="EMBL" id="GMF40896.1"/>
    </source>
</evidence>
<accession>A0A9W6XLD3</accession>
<organism evidence="6 7">
    <name type="scientific">Phytophthora fragariaefolia</name>
    <dbReference type="NCBI Taxonomy" id="1490495"/>
    <lineage>
        <taxon>Eukaryota</taxon>
        <taxon>Sar</taxon>
        <taxon>Stramenopiles</taxon>
        <taxon>Oomycota</taxon>
        <taxon>Peronosporomycetes</taxon>
        <taxon>Peronosporales</taxon>
        <taxon>Peronosporaceae</taxon>
        <taxon>Phytophthora</taxon>
    </lineage>
</organism>
<evidence type="ECO:0000313" key="7">
    <source>
        <dbReference type="Proteomes" id="UP001165121"/>
    </source>
</evidence>
<dbReference type="Proteomes" id="UP001165121">
    <property type="component" value="Unassembled WGS sequence"/>
</dbReference>
<gene>
    <name evidence="6" type="ORF">Pfra01_001271800</name>
</gene>
<keyword evidence="3 5" id="KW-0964">Secreted</keyword>
<dbReference type="InterPro" id="IPR031825">
    <property type="entry name" value="RXLR"/>
</dbReference>
<reference evidence="6" key="1">
    <citation type="submission" date="2023-04" db="EMBL/GenBank/DDBJ databases">
        <title>Phytophthora fragariaefolia NBRC 109709.</title>
        <authorList>
            <person name="Ichikawa N."/>
            <person name="Sato H."/>
            <person name="Tonouchi N."/>
        </authorList>
    </citation>
    <scope>NUCLEOTIDE SEQUENCE</scope>
    <source>
        <strain evidence="6">NBRC 109709</strain>
    </source>
</reference>
<dbReference type="OrthoDB" id="129730at2759"/>
<evidence type="ECO:0000256" key="3">
    <source>
        <dbReference type="ARBA" id="ARBA00022525"/>
    </source>
</evidence>